<feature type="domain" description="Phosphoribosyltransferase" evidence="1">
    <location>
        <begin position="11"/>
        <end position="142"/>
    </location>
</feature>
<evidence type="ECO:0000259" key="1">
    <source>
        <dbReference type="Pfam" id="PF00156"/>
    </source>
</evidence>
<gene>
    <name evidence="2" type="ORF">G3570_15525</name>
</gene>
<dbReference type="InterPro" id="IPR000836">
    <property type="entry name" value="PRTase_dom"/>
</dbReference>
<dbReference type="SUPFAM" id="SSF53271">
    <property type="entry name" value="PRTase-like"/>
    <property type="match status" value="1"/>
</dbReference>
<dbReference type="RefSeq" id="WP_165143792.1">
    <property type="nucleotide sequence ID" value="NZ_JAALLT010000005.1"/>
</dbReference>
<evidence type="ECO:0000313" key="2">
    <source>
        <dbReference type="EMBL" id="NGP78059.1"/>
    </source>
</evidence>
<keyword evidence="3" id="KW-1185">Reference proteome</keyword>
<name>A0A6M1SSM4_9BACT</name>
<dbReference type="CDD" id="cd06223">
    <property type="entry name" value="PRTases_typeI"/>
    <property type="match status" value="1"/>
</dbReference>
<organism evidence="2 3">
    <name type="scientific">Halalkalibaculum roseum</name>
    <dbReference type="NCBI Taxonomy" id="2709311"/>
    <lineage>
        <taxon>Bacteria</taxon>
        <taxon>Pseudomonadati</taxon>
        <taxon>Balneolota</taxon>
        <taxon>Balneolia</taxon>
        <taxon>Balneolales</taxon>
        <taxon>Balneolaceae</taxon>
        <taxon>Halalkalibaculum</taxon>
    </lineage>
</organism>
<dbReference type="PANTHER" id="PTHR11608">
    <property type="entry name" value="BIFUNCTIONAL PROTEIN PYRR"/>
    <property type="match status" value="1"/>
</dbReference>
<dbReference type="Gene3D" id="3.40.50.2020">
    <property type="match status" value="1"/>
</dbReference>
<dbReference type="InterPro" id="IPR050137">
    <property type="entry name" value="PyrR_bifunctional"/>
</dbReference>
<sequence>MNKDTEDTLALMDAKRIERSLKRIAHQVAEDNKASKELVLLGINKRGYAVSEMLCRYLKDLLDNPIACNRLEVKKNSSSKTDFSLQGKYVLLVDDVIFSGTTMFEALKLITRDHAPDEVHTVTLVDRGHRKYPIIARFVGLDLPTKLDEHVHLELKNGEPFTVILEKSLH</sequence>
<protein>
    <recommendedName>
        <fullName evidence="1">Phosphoribosyltransferase domain-containing protein</fullName>
    </recommendedName>
</protein>
<dbReference type="EMBL" id="JAALLT010000005">
    <property type="protein sequence ID" value="NGP78059.1"/>
    <property type="molecule type" value="Genomic_DNA"/>
</dbReference>
<comment type="caution">
    <text evidence="2">The sequence shown here is derived from an EMBL/GenBank/DDBJ whole genome shotgun (WGS) entry which is preliminary data.</text>
</comment>
<dbReference type="InterPro" id="IPR029057">
    <property type="entry name" value="PRTase-like"/>
</dbReference>
<proteinExistence type="predicted"/>
<dbReference type="Proteomes" id="UP000473278">
    <property type="component" value="Unassembled WGS sequence"/>
</dbReference>
<reference evidence="2 3" key="1">
    <citation type="submission" date="2020-02" db="EMBL/GenBank/DDBJ databases">
        <title>Balneolaceae bacterium YR4-1, complete genome.</title>
        <authorList>
            <person name="Li Y."/>
            <person name="Wu S."/>
        </authorList>
    </citation>
    <scope>NUCLEOTIDE SEQUENCE [LARGE SCALE GENOMIC DNA]</scope>
    <source>
        <strain evidence="2 3">YR4-1</strain>
    </source>
</reference>
<dbReference type="PANTHER" id="PTHR11608:SF0">
    <property type="entry name" value="BIFUNCTIONAL PROTEIN PYRR"/>
    <property type="match status" value="1"/>
</dbReference>
<dbReference type="Pfam" id="PF00156">
    <property type="entry name" value="Pribosyltran"/>
    <property type="match status" value="1"/>
</dbReference>
<evidence type="ECO:0000313" key="3">
    <source>
        <dbReference type="Proteomes" id="UP000473278"/>
    </source>
</evidence>
<dbReference type="AlphaFoldDB" id="A0A6M1SSM4"/>
<accession>A0A6M1SSM4</accession>